<gene>
    <name evidence="2" type="ORF">E8M01_32200</name>
</gene>
<feature type="signal peptide" evidence="1">
    <location>
        <begin position="1"/>
        <end position="23"/>
    </location>
</feature>
<proteinExistence type="predicted"/>
<name>A0A4D7BL72_9HYPH</name>
<dbReference type="EMBL" id="CP039690">
    <property type="protein sequence ID" value="QCI68482.1"/>
    <property type="molecule type" value="Genomic_DNA"/>
</dbReference>
<feature type="chain" id="PRO_5020311451" description="DUF4431 domain-containing protein" evidence="1">
    <location>
        <begin position="24"/>
        <end position="156"/>
    </location>
</feature>
<dbReference type="AlphaFoldDB" id="A0A4D7BL72"/>
<accession>A0A4D7BL72</accession>
<keyword evidence="1" id="KW-0732">Signal</keyword>
<dbReference type="KEGG" id="pstg:E8M01_32200"/>
<evidence type="ECO:0000256" key="1">
    <source>
        <dbReference type="SAM" id="SignalP"/>
    </source>
</evidence>
<sequence>MTLKVAIGAALLGSLLLSGAGFAQTPGQTSCTNVGGNATSRFTGRLSHHVFPGPPGYQDVRRGDAREPAYILTLRQQTCVNAEGDEALQRVRLDRIHLRLDNRNPRSRTAYRGLRRFIGQDVSVTGTDGFGEHTGHHRAPLVLTVVGVAARPGPDR</sequence>
<evidence type="ECO:0000313" key="2">
    <source>
        <dbReference type="EMBL" id="QCI68482.1"/>
    </source>
</evidence>
<dbReference type="Proteomes" id="UP000298781">
    <property type="component" value="Chromosome"/>
</dbReference>
<evidence type="ECO:0008006" key="4">
    <source>
        <dbReference type="Google" id="ProtNLM"/>
    </source>
</evidence>
<dbReference type="OrthoDB" id="1522627at2"/>
<keyword evidence="3" id="KW-1185">Reference proteome</keyword>
<dbReference type="RefSeq" id="WP_136963901.1">
    <property type="nucleotide sequence ID" value="NZ_CP039690.1"/>
</dbReference>
<organism evidence="2 3">
    <name type="scientific">Phreatobacter stygius</name>
    <dbReference type="NCBI Taxonomy" id="1940610"/>
    <lineage>
        <taxon>Bacteria</taxon>
        <taxon>Pseudomonadati</taxon>
        <taxon>Pseudomonadota</taxon>
        <taxon>Alphaproteobacteria</taxon>
        <taxon>Hyphomicrobiales</taxon>
        <taxon>Phreatobacteraceae</taxon>
        <taxon>Phreatobacter</taxon>
    </lineage>
</organism>
<evidence type="ECO:0000313" key="3">
    <source>
        <dbReference type="Proteomes" id="UP000298781"/>
    </source>
</evidence>
<reference evidence="2 3" key="1">
    <citation type="submission" date="2019-04" db="EMBL/GenBank/DDBJ databases">
        <title>Phreatobacter aquaticus sp. nov.</title>
        <authorList>
            <person name="Choi A."/>
        </authorList>
    </citation>
    <scope>NUCLEOTIDE SEQUENCE [LARGE SCALE GENOMIC DNA]</scope>
    <source>
        <strain evidence="2 3">KCTC 52518</strain>
    </source>
</reference>
<protein>
    <recommendedName>
        <fullName evidence="4">DUF4431 domain-containing protein</fullName>
    </recommendedName>
</protein>